<proteinExistence type="predicted"/>
<evidence type="ECO:0000256" key="1">
    <source>
        <dbReference type="SAM" id="MobiDB-lite"/>
    </source>
</evidence>
<feature type="region of interest" description="Disordered" evidence="1">
    <location>
        <begin position="1"/>
        <end position="26"/>
    </location>
</feature>
<accession>A0AAW1R7G0</accession>
<protein>
    <submittedName>
        <fullName evidence="2">Uncharacterized protein</fullName>
    </submittedName>
</protein>
<feature type="compositionally biased region" description="Polar residues" evidence="1">
    <location>
        <begin position="1"/>
        <end position="13"/>
    </location>
</feature>
<comment type="caution">
    <text evidence="2">The sequence shown here is derived from an EMBL/GenBank/DDBJ whole genome shotgun (WGS) entry which is preliminary data.</text>
</comment>
<gene>
    <name evidence="2" type="ORF">WJX72_007561</name>
</gene>
<evidence type="ECO:0000313" key="3">
    <source>
        <dbReference type="Proteomes" id="UP001489004"/>
    </source>
</evidence>
<evidence type="ECO:0000313" key="2">
    <source>
        <dbReference type="EMBL" id="KAK9829732.1"/>
    </source>
</evidence>
<dbReference type="EMBL" id="JALJOR010000001">
    <property type="protein sequence ID" value="KAK9829732.1"/>
    <property type="molecule type" value="Genomic_DNA"/>
</dbReference>
<dbReference type="AlphaFoldDB" id="A0AAW1R7G0"/>
<sequence>MSLDHFNSSQQPAFPSDPTEGDYELLPRTHPACLRNFGADRSPRKPSDESDTSAIQGVLSYEYTADEAFIVADLGRAGAIEEPTVACVAQAITHEYDSAAAAVRDVHGIAMWSNSAQEDSVLTALADLCGPQQFAGLYRNMGDGPQYMLFSEVVRPKLSVKAVPPKLSEEDVG</sequence>
<dbReference type="Proteomes" id="UP001489004">
    <property type="component" value="Unassembled WGS sequence"/>
</dbReference>
<organism evidence="2 3">
    <name type="scientific">[Myrmecia] bisecta</name>
    <dbReference type="NCBI Taxonomy" id="41462"/>
    <lineage>
        <taxon>Eukaryota</taxon>
        <taxon>Viridiplantae</taxon>
        <taxon>Chlorophyta</taxon>
        <taxon>core chlorophytes</taxon>
        <taxon>Trebouxiophyceae</taxon>
        <taxon>Trebouxiales</taxon>
        <taxon>Trebouxiaceae</taxon>
        <taxon>Myrmecia</taxon>
    </lineage>
</organism>
<reference evidence="2 3" key="1">
    <citation type="journal article" date="2024" name="Nat. Commun.">
        <title>Phylogenomics reveals the evolutionary origins of lichenization in chlorophyte algae.</title>
        <authorList>
            <person name="Puginier C."/>
            <person name="Libourel C."/>
            <person name="Otte J."/>
            <person name="Skaloud P."/>
            <person name="Haon M."/>
            <person name="Grisel S."/>
            <person name="Petersen M."/>
            <person name="Berrin J.G."/>
            <person name="Delaux P.M."/>
            <person name="Dal Grande F."/>
            <person name="Keller J."/>
        </authorList>
    </citation>
    <scope>NUCLEOTIDE SEQUENCE [LARGE SCALE GENOMIC DNA]</scope>
    <source>
        <strain evidence="2 3">SAG 2043</strain>
    </source>
</reference>
<keyword evidence="3" id="KW-1185">Reference proteome</keyword>
<name>A0AAW1R7G0_9CHLO</name>